<dbReference type="AlphaFoldDB" id="A0A9P6ZLI8"/>
<organism evidence="1 2">
    <name type="scientific">Suillus placidus</name>
    <dbReference type="NCBI Taxonomy" id="48579"/>
    <lineage>
        <taxon>Eukaryota</taxon>
        <taxon>Fungi</taxon>
        <taxon>Dikarya</taxon>
        <taxon>Basidiomycota</taxon>
        <taxon>Agaricomycotina</taxon>
        <taxon>Agaricomycetes</taxon>
        <taxon>Agaricomycetidae</taxon>
        <taxon>Boletales</taxon>
        <taxon>Suillineae</taxon>
        <taxon>Suillaceae</taxon>
        <taxon>Suillus</taxon>
    </lineage>
</organism>
<dbReference type="EMBL" id="JABBWD010000060">
    <property type="protein sequence ID" value="KAG1771159.1"/>
    <property type="molecule type" value="Genomic_DNA"/>
</dbReference>
<name>A0A9P6ZLI8_9AGAM</name>
<reference evidence="1" key="1">
    <citation type="journal article" date="2020" name="New Phytol.">
        <title>Comparative genomics reveals dynamic genome evolution in host specialist ectomycorrhizal fungi.</title>
        <authorList>
            <person name="Lofgren L.A."/>
            <person name="Nguyen N.H."/>
            <person name="Vilgalys R."/>
            <person name="Ruytinx J."/>
            <person name="Liao H.L."/>
            <person name="Branco S."/>
            <person name="Kuo A."/>
            <person name="LaButti K."/>
            <person name="Lipzen A."/>
            <person name="Andreopoulos W."/>
            <person name="Pangilinan J."/>
            <person name="Riley R."/>
            <person name="Hundley H."/>
            <person name="Na H."/>
            <person name="Barry K."/>
            <person name="Grigoriev I.V."/>
            <person name="Stajich J.E."/>
            <person name="Kennedy P.G."/>
        </authorList>
    </citation>
    <scope>NUCLEOTIDE SEQUENCE</scope>
    <source>
        <strain evidence="1">DOB743</strain>
    </source>
</reference>
<protein>
    <submittedName>
        <fullName evidence="1">Uncharacterized protein</fullName>
    </submittedName>
</protein>
<proteinExistence type="predicted"/>
<gene>
    <name evidence="1" type="ORF">EV702DRAFT_657085</name>
</gene>
<evidence type="ECO:0000313" key="2">
    <source>
        <dbReference type="Proteomes" id="UP000714275"/>
    </source>
</evidence>
<accession>A0A9P6ZLI8</accession>
<sequence length="154" mass="17380">MGSPSKFLVSSVGVPHMHGPASFVALGSPGVSAQFCCYLRCRSMLCSYDCISNCSGEVLGFLHYRVFDLHVHGGKYAQPRLPVCISSALLSTSNQTNVLHGYQYAPIIILGHEWSTQRRPLTYNKHRHQVQRERHCDPSNFLYHKHKVRIQVLN</sequence>
<evidence type="ECO:0000313" key="1">
    <source>
        <dbReference type="EMBL" id="KAG1771159.1"/>
    </source>
</evidence>
<comment type="caution">
    <text evidence="1">The sequence shown here is derived from an EMBL/GenBank/DDBJ whole genome shotgun (WGS) entry which is preliminary data.</text>
</comment>
<dbReference type="Proteomes" id="UP000714275">
    <property type="component" value="Unassembled WGS sequence"/>
</dbReference>
<keyword evidence="2" id="KW-1185">Reference proteome</keyword>